<feature type="chain" id="PRO_5045788096" evidence="8">
    <location>
        <begin position="22"/>
        <end position="399"/>
    </location>
</feature>
<dbReference type="GeneID" id="113391502"/>
<evidence type="ECO:0000256" key="4">
    <source>
        <dbReference type="ARBA" id="ARBA00022900"/>
    </source>
</evidence>
<feature type="disulfide bond" evidence="7">
    <location>
        <begin position="204"/>
        <end position="219"/>
    </location>
</feature>
<feature type="domain" description="Pacifastin" evidence="9">
    <location>
        <begin position="48"/>
        <end position="82"/>
    </location>
</feature>
<accession>A0ABM4AUZ6</accession>
<feature type="disulfide bond" evidence="7">
    <location>
        <begin position="100"/>
        <end position="118"/>
    </location>
</feature>
<evidence type="ECO:0000313" key="11">
    <source>
        <dbReference type="RefSeq" id="XP_064075131.1"/>
    </source>
</evidence>
<feature type="disulfide bond" evidence="7">
    <location>
        <begin position="259"/>
        <end position="274"/>
    </location>
</feature>
<evidence type="ECO:0000256" key="1">
    <source>
        <dbReference type="ARBA" id="ARBA00004613"/>
    </source>
</evidence>
<feature type="domain" description="Pacifastin" evidence="9">
    <location>
        <begin position="149"/>
        <end position="184"/>
    </location>
</feature>
<feature type="disulfide bond" evidence="7">
    <location>
        <begin position="313"/>
        <end position="328"/>
    </location>
</feature>
<organism evidence="10 11">
    <name type="scientific">Vanessa tameamea</name>
    <name type="common">Kamehameha butterfly</name>
    <dbReference type="NCBI Taxonomy" id="334116"/>
    <lineage>
        <taxon>Eukaryota</taxon>
        <taxon>Metazoa</taxon>
        <taxon>Ecdysozoa</taxon>
        <taxon>Arthropoda</taxon>
        <taxon>Hexapoda</taxon>
        <taxon>Insecta</taxon>
        <taxon>Pterygota</taxon>
        <taxon>Neoptera</taxon>
        <taxon>Endopterygota</taxon>
        <taxon>Lepidoptera</taxon>
        <taxon>Glossata</taxon>
        <taxon>Ditrysia</taxon>
        <taxon>Papilionoidea</taxon>
        <taxon>Nymphalidae</taxon>
        <taxon>Nymphalinae</taxon>
        <taxon>Vanessa</taxon>
    </lineage>
</organism>
<comment type="caution">
    <text evidence="7">Lacks conserved residue(s) required for the propagation of feature annotation.</text>
</comment>
<keyword evidence="4 7" id="KW-0722">Serine protease inhibitor</keyword>
<evidence type="ECO:0000313" key="10">
    <source>
        <dbReference type="Proteomes" id="UP001652626"/>
    </source>
</evidence>
<feature type="domain" description="Pacifastin" evidence="9">
    <location>
        <begin position="256"/>
        <end position="291"/>
    </location>
</feature>
<feature type="disulfide bond" evidence="7">
    <location>
        <begin position="51"/>
        <end position="66"/>
    </location>
</feature>
<reference evidence="11" key="1">
    <citation type="submission" date="2025-08" db="UniProtKB">
        <authorList>
            <consortium name="RefSeq"/>
        </authorList>
    </citation>
    <scope>IDENTIFICATION</scope>
    <source>
        <tissue evidence="11">Whole body</tissue>
    </source>
</reference>
<feature type="site" description="Reactive bond" evidence="7">
    <location>
        <begin position="339"/>
        <end position="340"/>
    </location>
</feature>
<feature type="disulfide bond" evidence="7">
    <location>
        <begin position="90"/>
        <end position="105"/>
    </location>
</feature>
<feature type="domain" description="Pacifastin" evidence="9">
    <location>
        <begin position="359"/>
        <end position="394"/>
    </location>
</feature>
<feature type="signal peptide" evidence="8">
    <location>
        <begin position="1"/>
        <end position="21"/>
    </location>
</feature>
<feature type="site" description="Reactive bond" evidence="7">
    <location>
        <begin position="230"/>
        <end position="231"/>
    </location>
</feature>
<gene>
    <name evidence="11" type="primary">LOC113391502</name>
</gene>
<dbReference type="SUPFAM" id="SSF57283">
    <property type="entry name" value="PMP inhibitors"/>
    <property type="match status" value="7"/>
</dbReference>
<feature type="disulfide bond" evidence="7">
    <location>
        <begin position="362"/>
        <end position="377"/>
    </location>
</feature>
<evidence type="ECO:0000256" key="8">
    <source>
        <dbReference type="SAM" id="SignalP"/>
    </source>
</evidence>
<feature type="disulfide bond" evidence="7">
    <location>
        <begin position="152"/>
        <end position="167"/>
    </location>
</feature>
<evidence type="ECO:0000256" key="7">
    <source>
        <dbReference type="PROSITE-ProRule" id="PRU00776"/>
    </source>
</evidence>
<evidence type="ECO:0000259" key="9">
    <source>
        <dbReference type="PROSITE" id="PS51446"/>
    </source>
</evidence>
<dbReference type="InterPro" id="IPR008037">
    <property type="entry name" value="Pacifastin_dom"/>
</dbReference>
<feature type="domain" description="Pacifastin" evidence="9">
    <location>
        <begin position="87"/>
        <end position="121"/>
    </location>
</feature>
<keyword evidence="3 7" id="KW-0646">Protease inhibitor</keyword>
<feature type="site" description="Reactive bond" evidence="7">
    <location>
        <begin position="178"/>
        <end position="179"/>
    </location>
</feature>
<evidence type="ECO:0000256" key="5">
    <source>
        <dbReference type="ARBA" id="ARBA00023157"/>
    </source>
</evidence>
<keyword evidence="8" id="KW-0732">Signal</keyword>
<dbReference type="Pfam" id="PF05375">
    <property type="entry name" value="Pacifastin_I"/>
    <property type="match status" value="7"/>
</dbReference>
<evidence type="ECO:0000256" key="2">
    <source>
        <dbReference type="ARBA" id="ARBA00022525"/>
    </source>
</evidence>
<protein>
    <submittedName>
        <fullName evidence="11">Uncharacterized protein LOC113391502 isoform X1</fullName>
    </submittedName>
</protein>
<name>A0ABM4AUZ6_VANTA</name>
<keyword evidence="2" id="KW-0964">Secreted</keyword>
<feature type="domain" description="Pacifastin" evidence="9">
    <location>
        <begin position="310"/>
        <end position="345"/>
    </location>
</feature>
<dbReference type="InterPro" id="IPR036201">
    <property type="entry name" value="Pacifastin_dom_sf"/>
</dbReference>
<proteinExistence type="inferred from homology"/>
<dbReference type="PROSITE" id="PS51446">
    <property type="entry name" value="PACIFASTIN"/>
    <property type="match status" value="7"/>
</dbReference>
<feature type="disulfide bond" evidence="7">
    <location>
        <begin position="61"/>
        <end position="79"/>
    </location>
</feature>
<dbReference type="RefSeq" id="XP_064075131.1">
    <property type="nucleotide sequence ID" value="XM_064219061.1"/>
</dbReference>
<keyword evidence="5 7" id="KW-1015">Disulfide bond</keyword>
<feature type="disulfide bond" evidence="7">
    <location>
        <begin position="103"/>
        <end position="113"/>
    </location>
</feature>
<dbReference type="Proteomes" id="UP001652626">
    <property type="component" value="Chromosome 25"/>
</dbReference>
<feature type="disulfide bond" evidence="7">
    <location>
        <begin position="64"/>
        <end position="74"/>
    </location>
</feature>
<evidence type="ECO:0000256" key="6">
    <source>
        <dbReference type="ARBA" id="ARBA00029459"/>
    </source>
</evidence>
<sequence length="399" mass="43985">MKWVVIASFIVCLATLSKGSALRSTPQSNDAATSKYTARRDSNKLPVGLECLPGSRWKSKCNSCTCSEDGHPACTDMACPGQEDEPELTCSPDTAWKVDCNTCSCSSEGHAMCTRMGCGLFSVIDFNPSGDENEEDKSELVLRSSSNKSVVCAANRMFVKDCNTCWCNEDGTSYFCTRKVCIAELPDDLNEEKPENLQEIKRKCRPDEVFELDCNTCRCSQDGTSFSCTRKACMPDEKGKHVSLNRRIRATSQGTQKACQPGQEFRMDCNKCLCNNEGQDYSCTRIDCLALNSNGNSGVRTKREATTKVKTECEPGSVFNQGCNPCRCTDDGNHATCALKRCKEDANETDKNLPESDPSFRCNPGEQYKRDCNDCTCSADGKSVFCTLRFCDHDLAPTI</sequence>
<feature type="domain" description="Pacifastin" evidence="9">
    <location>
        <begin position="201"/>
        <end position="236"/>
    </location>
</feature>
<keyword evidence="10" id="KW-1185">Reference proteome</keyword>
<comment type="subcellular location">
    <subcellularLocation>
        <location evidence="1">Secreted</location>
    </subcellularLocation>
</comment>
<evidence type="ECO:0000256" key="3">
    <source>
        <dbReference type="ARBA" id="ARBA00022690"/>
    </source>
</evidence>
<comment type="similarity">
    <text evidence="6 7">Belongs to the protease inhibitor I19 family.</text>
</comment>